<keyword evidence="4" id="KW-0732">Signal</keyword>
<dbReference type="InterPro" id="IPR002071">
    <property type="entry name" value="Thermonucl_AS"/>
</dbReference>
<gene>
    <name evidence="6" type="primary">parB</name>
</gene>
<dbReference type="InterPro" id="IPR035437">
    <property type="entry name" value="SNase_OB-fold_sf"/>
</dbReference>
<evidence type="ECO:0000259" key="5">
    <source>
        <dbReference type="PROSITE" id="PS50830"/>
    </source>
</evidence>
<dbReference type="PROSITE" id="PS50830">
    <property type="entry name" value="TNASE_3"/>
    <property type="match status" value="1"/>
</dbReference>
<dbReference type="GO" id="GO:0003676">
    <property type="term" value="F:nucleic acid binding"/>
    <property type="evidence" value="ECO:0007669"/>
    <property type="project" value="InterPro"/>
</dbReference>
<feature type="signal peptide" evidence="4">
    <location>
        <begin position="1"/>
        <end position="26"/>
    </location>
</feature>
<keyword evidence="2" id="KW-0255">Endonuclease</keyword>
<proteinExistence type="predicted"/>
<dbReference type="GO" id="GO:0016787">
    <property type="term" value="F:hydrolase activity"/>
    <property type="evidence" value="ECO:0007669"/>
    <property type="project" value="UniProtKB-KW"/>
</dbReference>
<dbReference type="EMBL" id="MG271839">
    <property type="protein sequence ID" value="ATZ71967.1"/>
    <property type="molecule type" value="Genomic_DNA"/>
</dbReference>
<geneLocation type="plasmid" evidence="6">
    <name>pHNSD138-1</name>
</geneLocation>
<evidence type="ECO:0000256" key="4">
    <source>
        <dbReference type="SAM" id="SignalP"/>
    </source>
</evidence>
<name>A0A2H4UFC7_ECOLX</name>
<dbReference type="SUPFAM" id="SSF50199">
    <property type="entry name" value="Staphylococcal nuclease"/>
    <property type="match status" value="1"/>
</dbReference>
<keyword evidence="3" id="KW-0378">Hydrolase</keyword>
<evidence type="ECO:0000256" key="3">
    <source>
        <dbReference type="ARBA" id="ARBA00022801"/>
    </source>
</evidence>
<evidence type="ECO:0000256" key="1">
    <source>
        <dbReference type="ARBA" id="ARBA00022722"/>
    </source>
</evidence>
<dbReference type="Pfam" id="PF00565">
    <property type="entry name" value="SNase"/>
    <property type="match status" value="1"/>
</dbReference>
<dbReference type="PROSITE" id="PS01123">
    <property type="entry name" value="TNASE_1"/>
    <property type="match status" value="1"/>
</dbReference>
<dbReference type="InterPro" id="IPR016071">
    <property type="entry name" value="Staphylococal_nuclease_OB-fold"/>
</dbReference>
<evidence type="ECO:0000256" key="2">
    <source>
        <dbReference type="ARBA" id="ARBA00022759"/>
    </source>
</evidence>
<feature type="chain" id="PRO_5014116158" evidence="4">
    <location>
        <begin position="27"/>
        <end position="163"/>
    </location>
</feature>
<reference evidence="6" key="1">
    <citation type="submission" date="2017-10" db="EMBL/GenBank/DDBJ databases">
        <authorList>
            <person name="Lv L."/>
            <person name="Song Q."/>
            <person name="Zhang Q."/>
            <person name="Liu J."/>
        </authorList>
    </citation>
    <scope>NUCLEOTIDE SEQUENCE</scope>
    <source>
        <strain evidence="6">SDX5C138</strain>
        <plasmid evidence="6">pHNSD138-1</plasmid>
    </source>
</reference>
<evidence type="ECO:0000313" key="6">
    <source>
        <dbReference type="EMBL" id="ATZ71967.1"/>
    </source>
</evidence>
<keyword evidence="6" id="KW-0614">Plasmid</keyword>
<organism evidence="6">
    <name type="scientific">Escherichia coli</name>
    <dbReference type="NCBI Taxonomy" id="562"/>
    <lineage>
        <taxon>Bacteria</taxon>
        <taxon>Pseudomonadati</taxon>
        <taxon>Pseudomonadota</taxon>
        <taxon>Gammaproteobacteria</taxon>
        <taxon>Enterobacterales</taxon>
        <taxon>Enterobacteriaceae</taxon>
        <taxon>Escherichia</taxon>
    </lineage>
</organism>
<protein>
    <submittedName>
        <fullName evidence="6">Putative nuclease,ParB</fullName>
    </submittedName>
</protein>
<sequence>MNKKGCNKMIKYMFSLAIIFSGSLCAAQIQGNVIRVLDGDTLEILQDKKTVRVRLANIDAPEKKQPFGRWSASQLKDLVAGKPVTVQYLQTDRYNRILGRVYTADGTEANREQIRKGAAWVYPDYNKDYTLPALQRDARALKRGLWADENPVPPWAWRKQNKK</sequence>
<dbReference type="PANTHER" id="PTHR12302">
    <property type="entry name" value="EBNA2 BINDING PROTEIN P100"/>
    <property type="match status" value="1"/>
</dbReference>
<keyword evidence="1" id="KW-0540">Nuclease</keyword>
<dbReference type="SMART" id="SM00318">
    <property type="entry name" value="SNc"/>
    <property type="match status" value="1"/>
</dbReference>
<dbReference type="AlphaFoldDB" id="A0A2H4UFC7"/>
<accession>A0A2H4UFC7</accession>
<dbReference type="GO" id="GO:0004519">
    <property type="term" value="F:endonuclease activity"/>
    <property type="evidence" value="ECO:0007669"/>
    <property type="project" value="UniProtKB-KW"/>
</dbReference>
<feature type="domain" description="TNase-like" evidence="5">
    <location>
        <begin position="27"/>
        <end position="148"/>
    </location>
</feature>
<dbReference type="PANTHER" id="PTHR12302:SF3">
    <property type="entry name" value="SERINE_THREONINE-PROTEIN KINASE 31"/>
    <property type="match status" value="1"/>
</dbReference>
<dbReference type="Gene3D" id="2.40.50.90">
    <property type="match status" value="1"/>
</dbReference>